<protein>
    <submittedName>
        <fullName evidence="5">DNA-binding transcriptional regulator, Lrp family</fullName>
    </submittedName>
</protein>
<dbReference type="AlphaFoldDB" id="A0A1I5WKD9"/>
<keyword evidence="6" id="KW-1185">Reference proteome</keyword>
<evidence type="ECO:0000313" key="5">
    <source>
        <dbReference type="EMBL" id="SFQ20225.1"/>
    </source>
</evidence>
<dbReference type="GO" id="GO:0043565">
    <property type="term" value="F:sequence-specific DNA binding"/>
    <property type="evidence" value="ECO:0007669"/>
    <property type="project" value="InterPro"/>
</dbReference>
<evidence type="ECO:0000313" key="6">
    <source>
        <dbReference type="Proteomes" id="UP000243106"/>
    </source>
</evidence>
<dbReference type="PROSITE" id="PS50956">
    <property type="entry name" value="HTH_ASNC_2"/>
    <property type="match status" value="1"/>
</dbReference>
<dbReference type="PRINTS" id="PR00033">
    <property type="entry name" value="HTHASNC"/>
</dbReference>
<evidence type="ECO:0000256" key="1">
    <source>
        <dbReference type="ARBA" id="ARBA00023015"/>
    </source>
</evidence>
<sequence>MQIDDTDRHLIALLAENARAPVAKLARATGLARTTVQARLERLESSGTIGGYTIRKGPGLKPVLSASVLVSVEPRSEAAVVARLKALPGIVRATTTSGRTDLLVEVTAETTEALDALLDRIGEAKGVRSSESLIHLTTKIAR</sequence>
<dbReference type="Proteomes" id="UP000243106">
    <property type="component" value="Unassembled WGS sequence"/>
</dbReference>
<feature type="domain" description="HTH asnC-type" evidence="4">
    <location>
        <begin position="3"/>
        <end position="55"/>
    </location>
</feature>
<dbReference type="RefSeq" id="WP_093009664.1">
    <property type="nucleotide sequence ID" value="NZ_FOXV01000002.1"/>
</dbReference>
<keyword evidence="3" id="KW-0804">Transcription</keyword>
<name>A0A1I5WKD9_9RHOB</name>
<dbReference type="STRING" id="93684.SAMN05421853_102410"/>
<organism evidence="5 6">
    <name type="scientific">Roseivivax halotolerans</name>
    <dbReference type="NCBI Taxonomy" id="93684"/>
    <lineage>
        <taxon>Bacteria</taxon>
        <taxon>Pseudomonadati</taxon>
        <taxon>Pseudomonadota</taxon>
        <taxon>Alphaproteobacteria</taxon>
        <taxon>Rhodobacterales</taxon>
        <taxon>Roseobacteraceae</taxon>
        <taxon>Roseivivax</taxon>
    </lineage>
</organism>
<dbReference type="Gene3D" id="1.10.10.10">
    <property type="entry name" value="Winged helix-like DNA-binding domain superfamily/Winged helix DNA-binding domain"/>
    <property type="match status" value="1"/>
</dbReference>
<evidence type="ECO:0000256" key="3">
    <source>
        <dbReference type="ARBA" id="ARBA00023163"/>
    </source>
</evidence>
<dbReference type="InterPro" id="IPR036390">
    <property type="entry name" value="WH_DNA-bd_sf"/>
</dbReference>
<dbReference type="InterPro" id="IPR019887">
    <property type="entry name" value="Tscrpt_reg_AsnC/Lrp_C"/>
</dbReference>
<dbReference type="Pfam" id="PF01037">
    <property type="entry name" value="AsnC_trans_reg"/>
    <property type="match status" value="1"/>
</dbReference>
<dbReference type="InterPro" id="IPR036388">
    <property type="entry name" value="WH-like_DNA-bd_sf"/>
</dbReference>
<dbReference type="InterPro" id="IPR019888">
    <property type="entry name" value="Tscrpt_reg_AsnC-like"/>
</dbReference>
<dbReference type="EMBL" id="FOXV01000002">
    <property type="protein sequence ID" value="SFQ20225.1"/>
    <property type="molecule type" value="Genomic_DNA"/>
</dbReference>
<proteinExistence type="predicted"/>
<dbReference type="GO" id="GO:0005829">
    <property type="term" value="C:cytosol"/>
    <property type="evidence" value="ECO:0007669"/>
    <property type="project" value="TreeGrafter"/>
</dbReference>
<evidence type="ECO:0000256" key="2">
    <source>
        <dbReference type="ARBA" id="ARBA00023125"/>
    </source>
</evidence>
<dbReference type="SUPFAM" id="SSF54909">
    <property type="entry name" value="Dimeric alpha+beta barrel"/>
    <property type="match status" value="1"/>
</dbReference>
<dbReference type="Pfam" id="PF13404">
    <property type="entry name" value="HTH_AsnC-type"/>
    <property type="match status" value="1"/>
</dbReference>
<reference evidence="6" key="1">
    <citation type="submission" date="2016-10" db="EMBL/GenBank/DDBJ databases">
        <authorList>
            <person name="Varghese N."/>
            <person name="Submissions S."/>
        </authorList>
    </citation>
    <scope>NUCLEOTIDE SEQUENCE [LARGE SCALE GENOMIC DNA]</scope>
    <source>
        <strain evidence="6">JCM 10271</strain>
    </source>
</reference>
<dbReference type="Gene3D" id="3.30.70.920">
    <property type="match status" value="1"/>
</dbReference>
<dbReference type="InterPro" id="IPR000485">
    <property type="entry name" value="AsnC-type_HTH_dom"/>
</dbReference>
<dbReference type="PANTHER" id="PTHR30154:SF53">
    <property type="entry name" value="HTH-TYPE TRANSCRIPTIONAL REGULATOR LRPC"/>
    <property type="match status" value="1"/>
</dbReference>
<dbReference type="SMART" id="SM00344">
    <property type="entry name" value="HTH_ASNC"/>
    <property type="match status" value="1"/>
</dbReference>
<keyword evidence="1" id="KW-0805">Transcription regulation</keyword>
<dbReference type="GO" id="GO:0043200">
    <property type="term" value="P:response to amino acid"/>
    <property type="evidence" value="ECO:0007669"/>
    <property type="project" value="TreeGrafter"/>
</dbReference>
<dbReference type="SUPFAM" id="SSF46785">
    <property type="entry name" value="Winged helix' DNA-binding domain"/>
    <property type="match status" value="1"/>
</dbReference>
<accession>A0A1I5WKD9</accession>
<dbReference type="InterPro" id="IPR011008">
    <property type="entry name" value="Dimeric_a/b-barrel"/>
</dbReference>
<evidence type="ECO:0000259" key="4">
    <source>
        <dbReference type="PROSITE" id="PS50956"/>
    </source>
</evidence>
<dbReference type="PANTHER" id="PTHR30154">
    <property type="entry name" value="LEUCINE-RESPONSIVE REGULATORY PROTEIN"/>
    <property type="match status" value="1"/>
</dbReference>
<gene>
    <name evidence="5" type="ORF">SAMN05421853_102410</name>
</gene>
<keyword evidence="2 5" id="KW-0238">DNA-binding</keyword>